<reference evidence="5 6" key="1">
    <citation type="submission" date="2019-02" db="EMBL/GenBank/DDBJ databases">
        <title>Deep-cultivation of Planctomycetes and their phenomic and genomic characterization uncovers novel biology.</title>
        <authorList>
            <person name="Wiegand S."/>
            <person name="Jogler M."/>
            <person name="Boedeker C."/>
            <person name="Pinto D."/>
            <person name="Vollmers J."/>
            <person name="Rivas-Marin E."/>
            <person name="Kohn T."/>
            <person name="Peeters S.H."/>
            <person name="Heuer A."/>
            <person name="Rast P."/>
            <person name="Oberbeckmann S."/>
            <person name="Bunk B."/>
            <person name="Jeske O."/>
            <person name="Meyerdierks A."/>
            <person name="Storesund J.E."/>
            <person name="Kallscheuer N."/>
            <person name="Luecker S."/>
            <person name="Lage O.M."/>
            <person name="Pohl T."/>
            <person name="Merkel B.J."/>
            <person name="Hornburger P."/>
            <person name="Mueller R.-W."/>
            <person name="Bruemmer F."/>
            <person name="Labrenz M."/>
            <person name="Spormann A.M."/>
            <person name="Op den Camp H."/>
            <person name="Overmann J."/>
            <person name="Amann R."/>
            <person name="Jetten M.S.M."/>
            <person name="Mascher T."/>
            <person name="Medema M.H."/>
            <person name="Devos D.P."/>
            <person name="Kaster A.-K."/>
            <person name="Ovreas L."/>
            <person name="Rohde M."/>
            <person name="Galperin M.Y."/>
            <person name="Jogler C."/>
        </authorList>
    </citation>
    <scope>NUCLEOTIDE SEQUENCE [LARGE SCALE GENOMIC DNA]</scope>
    <source>
        <strain evidence="5 6">Mal52</strain>
    </source>
</reference>
<keyword evidence="3" id="KW-0325">Glycoprotein</keyword>
<organism evidence="5 6">
    <name type="scientific">Symmachiella dynata</name>
    <dbReference type="NCBI Taxonomy" id="2527995"/>
    <lineage>
        <taxon>Bacteria</taxon>
        <taxon>Pseudomonadati</taxon>
        <taxon>Planctomycetota</taxon>
        <taxon>Planctomycetia</taxon>
        <taxon>Planctomycetales</taxon>
        <taxon>Planctomycetaceae</taxon>
        <taxon>Symmachiella</taxon>
    </lineage>
</organism>
<keyword evidence="1" id="KW-0732">Signal</keyword>
<dbReference type="PROSITE" id="PS51125">
    <property type="entry name" value="NHL"/>
    <property type="match status" value="1"/>
</dbReference>
<name>A0A517ZT73_9PLAN</name>
<dbReference type="SUPFAM" id="SSF63829">
    <property type="entry name" value="Calcium-dependent phosphotriesterase"/>
    <property type="match status" value="1"/>
</dbReference>
<dbReference type="PANTHER" id="PTHR10680">
    <property type="entry name" value="PEPTIDYL-GLYCINE ALPHA-AMIDATING MONOOXYGENASE"/>
    <property type="match status" value="1"/>
</dbReference>
<keyword evidence="5" id="KW-0456">Lyase</keyword>
<dbReference type="KEGG" id="sdyn:Mal52_41380"/>
<evidence type="ECO:0000313" key="6">
    <source>
        <dbReference type="Proteomes" id="UP000319383"/>
    </source>
</evidence>
<feature type="repeat" description="NHL" evidence="4">
    <location>
        <begin position="178"/>
        <end position="217"/>
    </location>
</feature>
<dbReference type="RefSeq" id="WP_145378165.1">
    <property type="nucleotide sequence ID" value="NZ_CP036276.1"/>
</dbReference>
<evidence type="ECO:0000256" key="1">
    <source>
        <dbReference type="ARBA" id="ARBA00022729"/>
    </source>
</evidence>
<accession>A0A517ZT73</accession>
<dbReference type="EMBL" id="CP036276">
    <property type="protein sequence ID" value="QDU45643.1"/>
    <property type="molecule type" value="Genomic_DNA"/>
</dbReference>
<evidence type="ECO:0000256" key="2">
    <source>
        <dbReference type="ARBA" id="ARBA00022737"/>
    </source>
</evidence>
<sequence length="336" mass="37029">MSSDHAPVTEIVGSGDFVYQACATWHQMPAGWTLTEAVGVAVDSRDRVFVFDRGPHPVLIFDREGNFIDAWGEEQFVRPHGIWIAPDDTLYLTDDLDHTIGHYTSDGKLLRTLGTSGQASETGVVNRDYRTIQRGGPPFNQPTNLTLAPSGEMFVTDGYGNARVHKFSAEGELLLSWGEPGTGPGQFNLPHGIAIDSRGRVFVADRENSRLQIFSPEGEYLDEWREIARPCQIFFDADDRAYVAEVGYHAGTPDPRPDETGGRLSIFDNDGNLLARWGGGKDPYQPSDFIAPHDIWVDSHNDIYLGEVTDSAGIQRGMVGADCPSLRKFTKVLATD</sequence>
<dbReference type="InterPro" id="IPR011042">
    <property type="entry name" value="6-blade_b-propeller_TolB-like"/>
</dbReference>
<gene>
    <name evidence="5" type="primary">vgb_2</name>
    <name evidence="5" type="ORF">Mal52_41380</name>
</gene>
<dbReference type="InterPro" id="IPR001258">
    <property type="entry name" value="NHL_repeat"/>
</dbReference>
<dbReference type="CDD" id="cd14958">
    <property type="entry name" value="NHL_PAL_like"/>
    <property type="match status" value="1"/>
</dbReference>
<dbReference type="PANTHER" id="PTHR10680:SF38">
    <property type="entry name" value="BLL1368 PROTEIN"/>
    <property type="match status" value="1"/>
</dbReference>
<proteinExistence type="predicted"/>
<protein>
    <submittedName>
        <fullName evidence="5">Virginiamycin B lyase</fullName>
    </submittedName>
</protein>
<keyword evidence="2" id="KW-0677">Repeat</keyword>
<dbReference type="Proteomes" id="UP000319383">
    <property type="component" value="Chromosome"/>
</dbReference>
<evidence type="ECO:0000256" key="4">
    <source>
        <dbReference type="PROSITE-ProRule" id="PRU00504"/>
    </source>
</evidence>
<evidence type="ECO:0000313" key="5">
    <source>
        <dbReference type="EMBL" id="QDU45643.1"/>
    </source>
</evidence>
<evidence type="ECO:0000256" key="3">
    <source>
        <dbReference type="ARBA" id="ARBA00023180"/>
    </source>
</evidence>
<dbReference type="AlphaFoldDB" id="A0A517ZT73"/>
<dbReference type="Gene3D" id="2.120.10.30">
    <property type="entry name" value="TolB, C-terminal domain"/>
    <property type="match status" value="1"/>
</dbReference>
<dbReference type="Pfam" id="PF01436">
    <property type="entry name" value="NHL"/>
    <property type="match status" value="1"/>
</dbReference>
<keyword evidence="6" id="KW-1185">Reference proteome</keyword>
<dbReference type="GO" id="GO:0016829">
    <property type="term" value="F:lyase activity"/>
    <property type="evidence" value="ECO:0007669"/>
    <property type="project" value="UniProtKB-KW"/>
</dbReference>